<dbReference type="EMBL" id="BQKB01000051">
    <property type="protein sequence ID" value="GJM53910.1"/>
    <property type="molecule type" value="Genomic_DNA"/>
</dbReference>
<dbReference type="AlphaFoldDB" id="A0AAV5ARS9"/>
<reference evidence="1 4" key="1">
    <citation type="submission" date="2021-11" db="EMBL/GenBank/DDBJ databases">
        <title>Draft genome sequence of Capnocytophaga sp. strain KC07075 isolated from cat oral cavity.</title>
        <authorList>
            <person name="Suzuki M."/>
            <person name="Imaoka K."/>
            <person name="Kimura M."/>
            <person name="Morikawa S."/>
            <person name="Maeda K."/>
        </authorList>
    </citation>
    <scope>NUCLEOTIDE SEQUENCE</scope>
    <source>
        <strain evidence="1">KC07075</strain>
        <strain evidence="2 4">KC07079</strain>
    </source>
</reference>
<evidence type="ECO:0000313" key="3">
    <source>
        <dbReference type="Proteomes" id="UP001207736"/>
    </source>
</evidence>
<sequence>MFNKLKDLASSVSGSVSESLSKVKETVSSTSAFENTSCALKSTKDSLISVSNLALEGSTEILNKSENLALTQVVEADAKVVADMIDVVTSILPFMRVLDVTNKIGITNKNALIEKAIKGIQEVAKKQLETTDLSNNSENLLAIE</sequence>
<dbReference type="RefSeq" id="WP_264846060.1">
    <property type="nucleotide sequence ID" value="NZ_BPMA01000017.1"/>
</dbReference>
<protein>
    <recommendedName>
        <fullName evidence="5">Methyl-accepting chemotaxis protein</fullName>
    </recommendedName>
</protein>
<dbReference type="EMBL" id="BQKA01000018">
    <property type="protein sequence ID" value="GJM50039.1"/>
    <property type="molecule type" value="Genomic_DNA"/>
</dbReference>
<evidence type="ECO:0000313" key="4">
    <source>
        <dbReference type="Proteomes" id="UP001208692"/>
    </source>
</evidence>
<proteinExistence type="predicted"/>
<name>A0AAV5ARS9_9FLAO</name>
<comment type="caution">
    <text evidence="1">The sequence shown here is derived from an EMBL/GenBank/DDBJ whole genome shotgun (WGS) entry which is preliminary data.</text>
</comment>
<accession>A0AAV5ARS9</accession>
<dbReference type="Proteomes" id="UP001207736">
    <property type="component" value="Unassembled WGS sequence"/>
</dbReference>
<keyword evidence="4" id="KW-1185">Reference proteome</keyword>
<dbReference type="Proteomes" id="UP001208692">
    <property type="component" value="Unassembled WGS sequence"/>
</dbReference>
<evidence type="ECO:0000313" key="1">
    <source>
        <dbReference type="EMBL" id="GJM50039.1"/>
    </source>
</evidence>
<evidence type="ECO:0008006" key="5">
    <source>
        <dbReference type="Google" id="ProtNLM"/>
    </source>
</evidence>
<gene>
    <name evidence="1" type="ORF">RCZ15_10140</name>
    <name evidence="2" type="ORF">RCZ16_22260</name>
</gene>
<organism evidence="1 3">
    <name type="scientific">Capnocytophaga catalasegens</name>
    <dbReference type="NCBI Taxonomy" id="1004260"/>
    <lineage>
        <taxon>Bacteria</taxon>
        <taxon>Pseudomonadati</taxon>
        <taxon>Bacteroidota</taxon>
        <taxon>Flavobacteriia</taxon>
        <taxon>Flavobacteriales</taxon>
        <taxon>Flavobacteriaceae</taxon>
        <taxon>Capnocytophaga</taxon>
    </lineage>
</organism>
<evidence type="ECO:0000313" key="2">
    <source>
        <dbReference type="EMBL" id="GJM53910.1"/>
    </source>
</evidence>